<dbReference type="InterPro" id="IPR046341">
    <property type="entry name" value="SET_dom_sf"/>
</dbReference>
<evidence type="ECO:0000256" key="4">
    <source>
        <dbReference type="PROSITE-ProRule" id="PRU00898"/>
    </source>
</evidence>
<dbReference type="GO" id="GO:0018064">
    <property type="term" value="F:protein-L-histidine N-tele-methyltransferase activity"/>
    <property type="evidence" value="ECO:0007669"/>
    <property type="project" value="UniProtKB-EC"/>
</dbReference>
<dbReference type="Gene3D" id="3.90.1410.10">
    <property type="entry name" value="set domain protein methyltransferase, domain 1"/>
    <property type="match status" value="1"/>
</dbReference>
<proteinExistence type="inferred from homology"/>
<dbReference type="InterPro" id="IPR025785">
    <property type="entry name" value="SETD3"/>
</dbReference>
<dbReference type="EC" id="2.1.1.85" evidence="4"/>
<evidence type="ECO:0000256" key="3">
    <source>
        <dbReference type="ARBA" id="ARBA00022691"/>
    </source>
</evidence>
<evidence type="ECO:0000256" key="2">
    <source>
        <dbReference type="ARBA" id="ARBA00022679"/>
    </source>
</evidence>
<feature type="compositionally biased region" description="Polar residues" evidence="5">
    <location>
        <begin position="8"/>
        <end position="23"/>
    </location>
</feature>
<keyword evidence="3 4" id="KW-0949">S-adenosyl-L-methionine</keyword>
<feature type="region of interest" description="Disordered" evidence="5">
    <location>
        <begin position="1"/>
        <end position="23"/>
    </location>
</feature>
<sequence length="253" mass="29373">MGRKNKTNHTLQPVKTRNQRNLTPDQRELEELVDKLLRISTLPQQPIIQKSLENQKEINNITERVKKLEVNKNSKSSVDNRVTSAIINNFMKWCTENGAHLNGCSIQEFEGYELGIKAEVDIQQSSLVIAVPRKLMMSIENARESILKDLVENDKILSTMPNVTLAIFLLLEKFKGDSFWKPYIEILPKTYTTVLYFSIDELEELKGSPTLDLALRQIKSISRQYAYFHKLFATSDDPVSKVMRNRFTFKEYW</sequence>
<dbReference type="SUPFAM" id="SSF82199">
    <property type="entry name" value="SET domain"/>
    <property type="match status" value="1"/>
</dbReference>
<name>A0AA38IPE3_9CUCU</name>
<dbReference type="PANTHER" id="PTHR13271:SF47">
    <property type="entry name" value="ACTIN-HISTIDINE N-METHYLTRANSFERASE"/>
    <property type="match status" value="1"/>
</dbReference>
<dbReference type="PANTHER" id="PTHR13271">
    <property type="entry name" value="UNCHARACTERIZED PUTATIVE METHYLTRANSFERASE"/>
    <property type="match status" value="1"/>
</dbReference>
<dbReference type="EMBL" id="JALNTZ010000003">
    <property type="protein sequence ID" value="KAJ3659230.1"/>
    <property type="molecule type" value="Genomic_DNA"/>
</dbReference>
<reference evidence="6" key="1">
    <citation type="journal article" date="2023" name="G3 (Bethesda)">
        <title>Whole genome assemblies of Zophobas morio and Tenebrio molitor.</title>
        <authorList>
            <person name="Kaur S."/>
            <person name="Stinson S.A."/>
            <person name="diCenzo G.C."/>
        </authorList>
    </citation>
    <scope>NUCLEOTIDE SEQUENCE</scope>
    <source>
        <strain evidence="6">QUZm001</strain>
    </source>
</reference>
<protein>
    <recommendedName>
        <fullName evidence="4">protein-histidine N-methyltransferase</fullName>
        <ecNumber evidence="4">2.1.1.85</ecNumber>
    </recommendedName>
</protein>
<dbReference type="PROSITE" id="PS51565">
    <property type="entry name" value="SAM_MT85_SETD3"/>
    <property type="match status" value="1"/>
</dbReference>
<comment type="similarity">
    <text evidence="4">Belongs to the class V-like SAM-binding methyltransferase superfamily. SETD3 actin-histidine methyltransferase family.</text>
</comment>
<dbReference type="GO" id="GO:0032259">
    <property type="term" value="P:methylation"/>
    <property type="evidence" value="ECO:0007669"/>
    <property type="project" value="UniProtKB-KW"/>
</dbReference>
<accession>A0AA38IPE3</accession>
<dbReference type="AlphaFoldDB" id="A0AA38IPE3"/>
<dbReference type="InterPro" id="IPR050600">
    <property type="entry name" value="SETD3_SETD6_MTase"/>
</dbReference>
<keyword evidence="2 4" id="KW-0808">Transferase</keyword>
<comment type="caution">
    <text evidence="6">The sequence shown here is derived from an EMBL/GenBank/DDBJ whole genome shotgun (WGS) entry which is preliminary data.</text>
</comment>
<dbReference type="GO" id="GO:0016279">
    <property type="term" value="F:protein-lysine N-methyltransferase activity"/>
    <property type="evidence" value="ECO:0007669"/>
    <property type="project" value="TreeGrafter"/>
</dbReference>
<gene>
    <name evidence="6" type="ORF">Zmor_010931</name>
</gene>
<evidence type="ECO:0000256" key="5">
    <source>
        <dbReference type="SAM" id="MobiDB-lite"/>
    </source>
</evidence>
<keyword evidence="1 4" id="KW-0489">Methyltransferase</keyword>
<dbReference type="Proteomes" id="UP001168821">
    <property type="component" value="Unassembled WGS sequence"/>
</dbReference>
<evidence type="ECO:0000313" key="7">
    <source>
        <dbReference type="Proteomes" id="UP001168821"/>
    </source>
</evidence>
<keyword evidence="7" id="KW-1185">Reference proteome</keyword>
<comment type="catalytic activity">
    <reaction evidence="4">
        <text>L-histidyl-[protein] + S-adenosyl-L-methionine = N(tele)-methyl-L-histidyl-[protein] + S-adenosyl-L-homocysteine + H(+)</text>
        <dbReference type="Rhea" id="RHEA:19369"/>
        <dbReference type="Rhea" id="RHEA-COMP:9745"/>
        <dbReference type="Rhea" id="RHEA-COMP:11600"/>
        <dbReference type="ChEBI" id="CHEBI:15378"/>
        <dbReference type="ChEBI" id="CHEBI:16367"/>
        <dbReference type="ChEBI" id="CHEBI:29979"/>
        <dbReference type="ChEBI" id="CHEBI:57856"/>
        <dbReference type="ChEBI" id="CHEBI:59789"/>
        <dbReference type="EC" id="2.1.1.85"/>
    </reaction>
</comment>
<organism evidence="6 7">
    <name type="scientific">Zophobas morio</name>
    <dbReference type="NCBI Taxonomy" id="2755281"/>
    <lineage>
        <taxon>Eukaryota</taxon>
        <taxon>Metazoa</taxon>
        <taxon>Ecdysozoa</taxon>
        <taxon>Arthropoda</taxon>
        <taxon>Hexapoda</taxon>
        <taxon>Insecta</taxon>
        <taxon>Pterygota</taxon>
        <taxon>Neoptera</taxon>
        <taxon>Endopterygota</taxon>
        <taxon>Coleoptera</taxon>
        <taxon>Polyphaga</taxon>
        <taxon>Cucujiformia</taxon>
        <taxon>Tenebrionidae</taxon>
        <taxon>Zophobas</taxon>
    </lineage>
</organism>
<evidence type="ECO:0000256" key="1">
    <source>
        <dbReference type="ARBA" id="ARBA00022603"/>
    </source>
</evidence>
<evidence type="ECO:0000313" key="6">
    <source>
        <dbReference type="EMBL" id="KAJ3659230.1"/>
    </source>
</evidence>